<evidence type="ECO:0000256" key="3">
    <source>
        <dbReference type="ARBA" id="ARBA00022490"/>
    </source>
</evidence>
<keyword evidence="15" id="KW-1185">Reference proteome</keyword>
<dbReference type="PANTHER" id="PTHR44329">
    <property type="entry name" value="SERINE/THREONINE-PROTEIN KINASE TNNI3K-RELATED"/>
    <property type="match status" value="1"/>
</dbReference>
<dbReference type="PROSITE" id="PS00108">
    <property type="entry name" value="PROTEIN_KINASE_ST"/>
    <property type="match status" value="1"/>
</dbReference>
<keyword evidence="8" id="KW-0418">Kinase</keyword>
<dbReference type="InterPro" id="IPR001245">
    <property type="entry name" value="Ser-Thr/Tyr_kinase_cat_dom"/>
</dbReference>
<evidence type="ECO:0000256" key="6">
    <source>
        <dbReference type="ARBA" id="ARBA00022679"/>
    </source>
</evidence>
<dbReference type="AlphaFoldDB" id="A0AAV1DWI4"/>
<name>A0AAV1DWI4_OLDCO</name>
<evidence type="ECO:0000256" key="11">
    <source>
        <dbReference type="ARBA" id="ARBA00047899"/>
    </source>
</evidence>
<evidence type="ECO:0000256" key="8">
    <source>
        <dbReference type="ARBA" id="ARBA00022777"/>
    </source>
</evidence>
<dbReference type="EC" id="2.7.11.1" evidence="2"/>
<keyword evidence="7" id="KW-0547">Nucleotide-binding</keyword>
<accession>A0AAV1DWI4</accession>
<comment type="catalytic activity">
    <reaction evidence="11">
        <text>L-threonyl-[protein] + ATP = O-phospho-L-threonyl-[protein] + ADP + H(+)</text>
        <dbReference type="Rhea" id="RHEA:46608"/>
        <dbReference type="Rhea" id="RHEA-COMP:11060"/>
        <dbReference type="Rhea" id="RHEA-COMP:11605"/>
        <dbReference type="ChEBI" id="CHEBI:15378"/>
        <dbReference type="ChEBI" id="CHEBI:30013"/>
        <dbReference type="ChEBI" id="CHEBI:30616"/>
        <dbReference type="ChEBI" id="CHEBI:61977"/>
        <dbReference type="ChEBI" id="CHEBI:456216"/>
        <dbReference type="EC" id="2.7.11.1"/>
    </reaction>
</comment>
<feature type="domain" description="Protein kinase" evidence="13">
    <location>
        <begin position="94"/>
        <end position="371"/>
    </location>
</feature>
<gene>
    <name evidence="14" type="ORF">OLC1_LOCUS18571</name>
</gene>
<dbReference type="PROSITE" id="PS50011">
    <property type="entry name" value="PROTEIN_KINASE_DOM"/>
    <property type="match status" value="1"/>
</dbReference>
<dbReference type="GO" id="GO:0001659">
    <property type="term" value="P:temperature homeostasis"/>
    <property type="evidence" value="ECO:0007669"/>
    <property type="project" value="UniProtKB-ARBA"/>
</dbReference>
<keyword evidence="6" id="KW-0808">Transferase</keyword>
<evidence type="ECO:0000256" key="7">
    <source>
        <dbReference type="ARBA" id="ARBA00022741"/>
    </source>
</evidence>
<keyword evidence="3" id="KW-0963">Cytoplasm</keyword>
<dbReference type="Proteomes" id="UP001161247">
    <property type="component" value="Chromosome 6"/>
</dbReference>
<dbReference type="InterPro" id="IPR011009">
    <property type="entry name" value="Kinase-like_dom_sf"/>
</dbReference>
<dbReference type="Gene3D" id="1.10.510.10">
    <property type="entry name" value="Transferase(Phosphotransferase) domain 1"/>
    <property type="match status" value="1"/>
</dbReference>
<reference evidence="14" key="1">
    <citation type="submission" date="2023-03" db="EMBL/GenBank/DDBJ databases">
        <authorList>
            <person name="Julca I."/>
        </authorList>
    </citation>
    <scope>NUCLEOTIDE SEQUENCE</scope>
</reference>
<comment type="subcellular location">
    <subcellularLocation>
        <location evidence="1">Cytoplasm</location>
        <location evidence="1">Cytosol</location>
    </subcellularLocation>
</comment>
<keyword evidence="10" id="KW-0829">Tyrosine-protein kinase</keyword>
<evidence type="ECO:0000313" key="15">
    <source>
        <dbReference type="Proteomes" id="UP001161247"/>
    </source>
</evidence>
<dbReference type="GO" id="GO:0009637">
    <property type="term" value="P:response to blue light"/>
    <property type="evidence" value="ECO:0007669"/>
    <property type="project" value="UniProtKB-ARBA"/>
</dbReference>
<proteinExistence type="predicted"/>
<keyword evidence="5" id="KW-0597">Phosphoprotein</keyword>
<evidence type="ECO:0000256" key="10">
    <source>
        <dbReference type="ARBA" id="ARBA00023137"/>
    </source>
</evidence>
<dbReference type="InterPro" id="IPR000719">
    <property type="entry name" value="Prot_kinase_dom"/>
</dbReference>
<keyword evidence="4" id="KW-0723">Serine/threonine-protein kinase</keyword>
<dbReference type="CDD" id="cd13999">
    <property type="entry name" value="STKc_MAP3K-like"/>
    <property type="match status" value="1"/>
</dbReference>
<evidence type="ECO:0000256" key="12">
    <source>
        <dbReference type="ARBA" id="ARBA00048679"/>
    </source>
</evidence>
<evidence type="ECO:0000256" key="5">
    <source>
        <dbReference type="ARBA" id="ARBA00022553"/>
    </source>
</evidence>
<dbReference type="Pfam" id="PF07714">
    <property type="entry name" value="PK_Tyr_Ser-Thr"/>
    <property type="match status" value="1"/>
</dbReference>
<dbReference type="GO" id="GO:0005886">
    <property type="term" value="C:plasma membrane"/>
    <property type="evidence" value="ECO:0007669"/>
    <property type="project" value="TreeGrafter"/>
</dbReference>
<dbReference type="PRINTS" id="PR00109">
    <property type="entry name" value="TYRKINASE"/>
</dbReference>
<keyword evidence="9" id="KW-0067">ATP-binding</keyword>
<evidence type="ECO:0000259" key="13">
    <source>
        <dbReference type="PROSITE" id="PS50011"/>
    </source>
</evidence>
<dbReference type="FunFam" id="3.30.200.20:FF:000034">
    <property type="entry name" value="Kinase suppressor of Ras 1"/>
    <property type="match status" value="1"/>
</dbReference>
<dbReference type="SMART" id="SM00220">
    <property type="entry name" value="S_TKc"/>
    <property type="match status" value="1"/>
</dbReference>
<dbReference type="GO" id="GO:0005829">
    <property type="term" value="C:cytosol"/>
    <property type="evidence" value="ECO:0007669"/>
    <property type="project" value="UniProtKB-SubCell"/>
</dbReference>
<dbReference type="InterPro" id="IPR008271">
    <property type="entry name" value="Ser/Thr_kinase_AS"/>
</dbReference>
<dbReference type="GO" id="GO:0004674">
    <property type="term" value="F:protein serine/threonine kinase activity"/>
    <property type="evidence" value="ECO:0007669"/>
    <property type="project" value="UniProtKB-KW"/>
</dbReference>
<evidence type="ECO:0000256" key="1">
    <source>
        <dbReference type="ARBA" id="ARBA00004514"/>
    </source>
</evidence>
<dbReference type="GO" id="GO:0004713">
    <property type="term" value="F:protein tyrosine kinase activity"/>
    <property type="evidence" value="ECO:0007669"/>
    <property type="project" value="UniProtKB-KW"/>
</dbReference>
<dbReference type="GO" id="GO:0071244">
    <property type="term" value="P:cellular response to carbon dioxide"/>
    <property type="evidence" value="ECO:0007669"/>
    <property type="project" value="UniProtKB-ARBA"/>
</dbReference>
<evidence type="ECO:0000256" key="2">
    <source>
        <dbReference type="ARBA" id="ARBA00012513"/>
    </source>
</evidence>
<evidence type="ECO:0000313" key="14">
    <source>
        <dbReference type="EMBL" id="CAI9111058.1"/>
    </source>
</evidence>
<sequence>MSEGGNGPNGNEGAGFVRADQIDLKSIDEQLQRHLSRAWTMEKQKKNNNNNNIHNYSKDDDDINYGGGGAVVGGGGGHRDIPIRFDWEIDPAKLIIKSVIARGTFGTVHRGIYDGLDVAVKLLDWGEEGQRSEAEIASLRSAFTQEVSVWHKLDHPNVTKFIGATMGTSELNIQTDNGHIGMPRNMCCVVVEYLPGGTLKSYLIKNRRRKLAFKVVIQLALDLARGLNYLHTKKIVHRDVKTENMLLDKTRTVKIADFGVARVEASNPNDMTGETGTLGYMAPEVLNGNPYNRKCDVYSFGICLWEIYCCDMPYPDLSFSEVTSAVVRQNLRPEIPRCCPSSFANVMKRCWDANPDKRPEMDEAVAMLEAIDTSKGGGMIPVDQQQGCLCFRKKRGP</sequence>
<evidence type="ECO:0000256" key="4">
    <source>
        <dbReference type="ARBA" id="ARBA00022527"/>
    </source>
</evidence>
<comment type="catalytic activity">
    <reaction evidence="12">
        <text>L-seryl-[protein] + ATP = O-phospho-L-seryl-[protein] + ADP + H(+)</text>
        <dbReference type="Rhea" id="RHEA:17989"/>
        <dbReference type="Rhea" id="RHEA-COMP:9863"/>
        <dbReference type="Rhea" id="RHEA-COMP:11604"/>
        <dbReference type="ChEBI" id="CHEBI:15378"/>
        <dbReference type="ChEBI" id="CHEBI:29999"/>
        <dbReference type="ChEBI" id="CHEBI:30616"/>
        <dbReference type="ChEBI" id="CHEBI:83421"/>
        <dbReference type="ChEBI" id="CHEBI:456216"/>
        <dbReference type="EC" id="2.7.11.1"/>
    </reaction>
</comment>
<dbReference type="EMBL" id="OX459123">
    <property type="protein sequence ID" value="CAI9111058.1"/>
    <property type="molecule type" value="Genomic_DNA"/>
</dbReference>
<dbReference type="PANTHER" id="PTHR44329:SF160">
    <property type="entry name" value="OS05G0577700 PROTEIN"/>
    <property type="match status" value="1"/>
</dbReference>
<evidence type="ECO:0000256" key="9">
    <source>
        <dbReference type="ARBA" id="ARBA00022840"/>
    </source>
</evidence>
<dbReference type="GO" id="GO:1902456">
    <property type="term" value="P:regulation of stomatal opening"/>
    <property type="evidence" value="ECO:0007669"/>
    <property type="project" value="UniProtKB-ARBA"/>
</dbReference>
<dbReference type="InterPro" id="IPR051681">
    <property type="entry name" value="Ser/Thr_Kinases-Pseudokinases"/>
</dbReference>
<dbReference type="FunFam" id="1.10.510.10:FF:000310">
    <property type="entry name" value="Serine/threonine-protein kinase HT1"/>
    <property type="match status" value="1"/>
</dbReference>
<protein>
    <recommendedName>
        <fullName evidence="2">non-specific serine/threonine protein kinase</fullName>
        <ecNumber evidence="2">2.7.11.1</ecNumber>
    </recommendedName>
</protein>
<dbReference type="Gene3D" id="3.30.200.20">
    <property type="entry name" value="Phosphorylase Kinase, domain 1"/>
    <property type="match status" value="1"/>
</dbReference>
<dbReference type="GO" id="GO:0010114">
    <property type="term" value="P:response to red light"/>
    <property type="evidence" value="ECO:0007669"/>
    <property type="project" value="UniProtKB-ARBA"/>
</dbReference>
<dbReference type="GO" id="GO:0005524">
    <property type="term" value="F:ATP binding"/>
    <property type="evidence" value="ECO:0007669"/>
    <property type="project" value="UniProtKB-KW"/>
</dbReference>
<dbReference type="SUPFAM" id="SSF56112">
    <property type="entry name" value="Protein kinase-like (PK-like)"/>
    <property type="match status" value="1"/>
</dbReference>
<organism evidence="14 15">
    <name type="scientific">Oldenlandia corymbosa var. corymbosa</name>
    <dbReference type="NCBI Taxonomy" id="529605"/>
    <lineage>
        <taxon>Eukaryota</taxon>
        <taxon>Viridiplantae</taxon>
        <taxon>Streptophyta</taxon>
        <taxon>Embryophyta</taxon>
        <taxon>Tracheophyta</taxon>
        <taxon>Spermatophyta</taxon>
        <taxon>Magnoliopsida</taxon>
        <taxon>eudicotyledons</taxon>
        <taxon>Gunneridae</taxon>
        <taxon>Pentapetalae</taxon>
        <taxon>asterids</taxon>
        <taxon>lamiids</taxon>
        <taxon>Gentianales</taxon>
        <taxon>Rubiaceae</taxon>
        <taxon>Rubioideae</taxon>
        <taxon>Spermacoceae</taxon>
        <taxon>Hedyotis-Oldenlandia complex</taxon>
        <taxon>Oldenlandia</taxon>
    </lineage>
</organism>